<protein>
    <recommendedName>
        <fullName evidence="2">site-specific DNA-methyltransferase (adenine-specific)</fullName>
        <ecNumber evidence="2">2.1.1.72</ecNumber>
    </recommendedName>
</protein>
<dbReference type="Proteomes" id="UP001058098">
    <property type="component" value="Chromosome"/>
</dbReference>
<keyword evidence="12" id="KW-1185">Reference proteome</keyword>
<evidence type="ECO:0000256" key="6">
    <source>
        <dbReference type="ARBA" id="ARBA00022747"/>
    </source>
</evidence>
<dbReference type="Pfam" id="PF07669">
    <property type="entry name" value="Eco57I"/>
    <property type="match status" value="1"/>
</dbReference>
<evidence type="ECO:0000256" key="5">
    <source>
        <dbReference type="ARBA" id="ARBA00022691"/>
    </source>
</evidence>
<comment type="catalytic activity">
    <reaction evidence="8">
        <text>a 2'-deoxyadenosine in DNA + S-adenosyl-L-methionine = an N(6)-methyl-2'-deoxyadenosine in DNA + S-adenosyl-L-homocysteine + H(+)</text>
        <dbReference type="Rhea" id="RHEA:15197"/>
        <dbReference type="Rhea" id="RHEA-COMP:12418"/>
        <dbReference type="Rhea" id="RHEA-COMP:12419"/>
        <dbReference type="ChEBI" id="CHEBI:15378"/>
        <dbReference type="ChEBI" id="CHEBI:57856"/>
        <dbReference type="ChEBI" id="CHEBI:59789"/>
        <dbReference type="ChEBI" id="CHEBI:90615"/>
        <dbReference type="ChEBI" id="CHEBI:90616"/>
        <dbReference type="EC" id="2.1.1.72"/>
    </reaction>
</comment>
<dbReference type="PRINTS" id="PR00507">
    <property type="entry name" value="N12N6MTFRASE"/>
</dbReference>
<comment type="similarity">
    <text evidence="1">Belongs to the N(4)/N(6)-methyltransferase family.</text>
</comment>
<dbReference type="Pfam" id="PF12950">
    <property type="entry name" value="TaqI_C"/>
    <property type="match status" value="1"/>
</dbReference>
<evidence type="ECO:0000256" key="2">
    <source>
        <dbReference type="ARBA" id="ARBA00011900"/>
    </source>
</evidence>
<evidence type="ECO:0000259" key="10">
    <source>
        <dbReference type="Pfam" id="PF12950"/>
    </source>
</evidence>
<evidence type="ECO:0000256" key="3">
    <source>
        <dbReference type="ARBA" id="ARBA00022603"/>
    </source>
</evidence>
<evidence type="ECO:0000256" key="7">
    <source>
        <dbReference type="ARBA" id="ARBA00023125"/>
    </source>
</evidence>
<dbReference type="InterPro" id="IPR050953">
    <property type="entry name" value="N4_N6_ade-DNA_methylase"/>
</dbReference>
<evidence type="ECO:0000256" key="1">
    <source>
        <dbReference type="ARBA" id="ARBA00006594"/>
    </source>
</evidence>
<evidence type="ECO:0000259" key="9">
    <source>
        <dbReference type="Pfam" id="PF07669"/>
    </source>
</evidence>
<dbReference type="Gene3D" id="3.40.50.150">
    <property type="entry name" value="Vaccinia Virus protein VP39"/>
    <property type="match status" value="1"/>
</dbReference>
<dbReference type="PROSITE" id="PS00092">
    <property type="entry name" value="N6_MTASE"/>
    <property type="match status" value="1"/>
</dbReference>
<keyword evidence="3 11" id="KW-0489">Methyltransferase</keyword>
<dbReference type="SUPFAM" id="SSF53335">
    <property type="entry name" value="S-adenosyl-L-methionine-dependent methyltransferases"/>
    <property type="match status" value="1"/>
</dbReference>
<keyword evidence="4" id="KW-0808">Transferase</keyword>
<dbReference type="InterPro" id="IPR025931">
    <property type="entry name" value="TaqI_C"/>
</dbReference>
<dbReference type="PANTHER" id="PTHR33841:SF5">
    <property type="entry name" value="DNA METHYLASE (MODIFICATION METHYLASE) (METHYLTRANSFERASE)-RELATED"/>
    <property type="match status" value="1"/>
</dbReference>
<evidence type="ECO:0000313" key="11">
    <source>
        <dbReference type="EMBL" id="UVC15292.1"/>
    </source>
</evidence>
<evidence type="ECO:0000256" key="4">
    <source>
        <dbReference type="ARBA" id="ARBA00022679"/>
    </source>
</evidence>
<sequence>MDFNRISKRGAVDGKLRAPLQLSLAGLSQLEPAVRALANAEAEDRGAIFTRREVVDFILDLVGYTVDQPLHQQSLLEPSFGEGDFLLAVVKRVFESLRASGTKTNAVLALKDAVRGVELNPATFERTFSRVVEAMVEEGLSEREARALAGVWLRSGDFLLTEWAERFTYVVGNPPYVRQELIPTILIAEYRRRFSSVFDRADLYVPFLEHGLSLLRQGGRLGFICADRWMKNRYGAPLRRLVADHYQLLAYVDMVDTLAFHSDVVAYPAIFVLGNERTSTTRVAHRPSLDPNSLSRLAEAMRDGVANNAVTEVGGVVQGDEPWILDAPDQLAVVRRLEADFPPLEETGCRVGIGVATGADKVFIGKFDELDVEASRKLPLAMSRDISSGVVKWRGYGVLNPFEDNGRLAALKDYPKFARYLEEHGAAIKQRHVSKKNPSSWYRTIDRIYRSLTYKPKLLFPDIKGEANVVYEEGRLYPHHNLYVLTSDEWELRALQAVMLSSIARLFVATYTTKMRGGYLRFQAQYVRRIRLPRWETVPERQRQELAAAASAGDHERCNAAVARLYKLTAAERVALGMEG</sequence>
<organism evidence="11 12">
    <name type="scientific">Mesorhizobium onobrychidis</name>
    <dbReference type="NCBI Taxonomy" id="2775404"/>
    <lineage>
        <taxon>Bacteria</taxon>
        <taxon>Pseudomonadati</taxon>
        <taxon>Pseudomonadota</taxon>
        <taxon>Alphaproteobacteria</taxon>
        <taxon>Hyphomicrobiales</taxon>
        <taxon>Phyllobacteriaceae</taxon>
        <taxon>Mesorhizobium</taxon>
    </lineage>
</organism>
<dbReference type="InterPro" id="IPR011639">
    <property type="entry name" value="MethylTrfase_TaqI-like_dom"/>
</dbReference>
<dbReference type="GO" id="GO:0032259">
    <property type="term" value="P:methylation"/>
    <property type="evidence" value="ECO:0007669"/>
    <property type="project" value="UniProtKB-KW"/>
</dbReference>
<dbReference type="GO" id="GO:0008168">
    <property type="term" value="F:methyltransferase activity"/>
    <property type="evidence" value="ECO:0007669"/>
    <property type="project" value="UniProtKB-KW"/>
</dbReference>
<keyword evidence="6" id="KW-0680">Restriction system</keyword>
<keyword evidence="7" id="KW-0238">DNA-binding</keyword>
<accession>A0ABY5QX51</accession>
<name>A0ABY5QX51_9HYPH</name>
<evidence type="ECO:0000256" key="8">
    <source>
        <dbReference type="ARBA" id="ARBA00047942"/>
    </source>
</evidence>
<dbReference type="PANTHER" id="PTHR33841">
    <property type="entry name" value="DNA METHYLTRANSFERASE YEEA-RELATED"/>
    <property type="match status" value="1"/>
</dbReference>
<proteinExistence type="inferred from homology"/>
<feature type="domain" description="TaqI-like C-terminal specificity" evidence="10">
    <location>
        <begin position="431"/>
        <end position="530"/>
    </location>
</feature>
<dbReference type="InterPro" id="IPR002052">
    <property type="entry name" value="DNA_methylase_N6_adenine_CS"/>
</dbReference>
<feature type="domain" description="Type II methyltransferase M.TaqI-like" evidence="9">
    <location>
        <begin position="157"/>
        <end position="255"/>
    </location>
</feature>
<dbReference type="EC" id="2.1.1.72" evidence="2"/>
<reference evidence="11" key="1">
    <citation type="submission" date="2020-09" db="EMBL/GenBank/DDBJ databases">
        <title>Rhizobia associated with sainfoin plants.</title>
        <authorList>
            <person name="Asharfi S."/>
            <person name="Kuzmanovic N."/>
            <person name="Bunk B."/>
            <person name="Sproeer C."/>
            <person name="Becker M."/>
            <person name="Thuenen T."/>
        </authorList>
    </citation>
    <scope>NUCLEOTIDE SEQUENCE</scope>
    <source>
        <strain evidence="11">OM4</strain>
    </source>
</reference>
<keyword evidence="5" id="KW-0949">S-adenosyl-L-methionine</keyword>
<dbReference type="EMBL" id="CP062229">
    <property type="protein sequence ID" value="UVC15292.1"/>
    <property type="molecule type" value="Genomic_DNA"/>
</dbReference>
<gene>
    <name evidence="11" type="ORF">IHQ72_32980</name>
</gene>
<evidence type="ECO:0000313" key="12">
    <source>
        <dbReference type="Proteomes" id="UP001058098"/>
    </source>
</evidence>
<dbReference type="InterPro" id="IPR029063">
    <property type="entry name" value="SAM-dependent_MTases_sf"/>
</dbReference>